<dbReference type="GO" id="GO:0005829">
    <property type="term" value="C:cytosol"/>
    <property type="evidence" value="ECO:0007669"/>
    <property type="project" value="TreeGrafter"/>
</dbReference>
<dbReference type="Gene3D" id="3.30.1240.10">
    <property type="match status" value="1"/>
</dbReference>
<gene>
    <name evidence="4" type="ordered locus">CKO_02292</name>
</gene>
<keyword evidence="3" id="KW-0460">Magnesium</keyword>
<evidence type="ECO:0000256" key="1">
    <source>
        <dbReference type="ARBA" id="ARBA00022723"/>
    </source>
</evidence>
<dbReference type="NCBIfam" id="TIGR00099">
    <property type="entry name" value="Cof-subfamily"/>
    <property type="match status" value="1"/>
</dbReference>
<dbReference type="InterPro" id="IPR000150">
    <property type="entry name" value="Cof"/>
</dbReference>
<dbReference type="AlphaFoldDB" id="A8AIV2"/>
<dbReference type="SFLD" id="SFLDS00003">
    <property type="entry name" value="Haloacid_Dehalogenase"/>
    <property type="match status" value="1"/>
</dbReference>
<dbReference type="PANTHER" id="PTHR10000">
    <property type="entry name" value="PHOSPHOSERINE PHOSPHATASE"/>
    <property type="match status" value="1"/>
</dbReference>
<dbReference type="InterPro" id="IPR023214">
    <property type="entry name" value="HAD_sf"/>
</dbReference>
<dbReference type="CDD" id="cd07518">
    <property type="entry name" value="HAD_YbiV-Like"/>
    <property type="match status" value="1"/>
</dbReference>
<organism evidence="4 5">
    <name type="scientific">Citrobacter koseri (strain ATCC BAA-895 / CDC 4225-83 / SGSC4696)</name>
    <dbReference type="NCBI Taxonomy" id="290338"/>
    <lineage>
        <taxon>Bacteria</taxon>
        <taxon>Pseudomonadati</taxon>
        <taxon>Pseudomonadota</taxon>
        <taxon>Gammaproteobacteria</taxon>
        <taxon>Enterobacterales</taxon>
        <taxon>Enterobacteriaceae</taxon>
        <taxon>Citrobacter</taxon>
    </lineage>
</organism>
<dbReference type="SFLD" id="SFLDG01140">
    <property type="entry name" value="C2.B:_Phosphomannomutase_and_P"/>
    <property type="match status" value="1"/>
</dbReference>
<dbReference type="GO" id="GO:0000287">
    <property type="term" value="F:magnesium ion binding"/>
    <property type="evidence" value="ECO:0007669"/>
    <property type="project" value="TreeGrafter"/>
</dbReference>
<dbReference type="InterPro" id="IPR006379">
    <property type="entry name" value="HAD-SF_hydro_IIB"/>
</dbReference>
<name>A8AIV2_CITK8</name>
<evidence type="ECO:0008006" key="6">
    <source>
        <dbReference type="Google" id="ProtNLM"/>
    </source>
</evidence>
<dbReference type="PANTHER" id="PTHR10000:SF53">
    <property type="entry name" value="5-AMINO-6-(5-PHOSPHO-D-RIBITYLAMINO)URACIL PHOSPHATASE YBJI-RELATED"/>
    <property type="match status" value="1"/>
</dbReference>
<dbReference type="Pfam" id="PF08282">
    <property type="entry name" value="Hydrolase_3"/>
    <property type="match status" value="1"/>
</dbReference>
<dbReference type="Proteomes" id="UP000008148">
    <property type="component" value="Chromosome"/>
</dbReference>
<proteinExistence type="predicted"/>
<keyword evidence="1" id="KW-0479">Metal-binding</keyword>
<evidence type="ECO:0000313" key="4">
    <source>
        <dbReference type="EMBL" id="ABV13414.1"/>
    </source>
</evidence>
<evidence type="ECO:0000313" key="5">
    <source>
        <dbReference type="Proteomes" id="UP000008148"/>
    </source>
</evidence>
<dbReference type="SUPFAM" id="SSF56784">
    <property type="entry name" value="HAD-like"/>
    <property type="match status" value="1"/>
</dbReference>
<dbReference type="EMBL" id="CP000822">
    <property type="protein sequence ID" value="ABV13414.1"/>
    <property type="molecule type" value="Genomic_DNA"/>
</dbReference>
<accession>A8AIV2</accession>
<evidence type="ECO:0000256" key="3">
    <source>
        <dbReference type="ARBA" id="ARBA00022842"/>
    </source>
</evidence>
<sequence length="282" mass="31825">MFQNAVTQEQCMTVKVIVIDMDGTFLDDAKKYDHARFMAQYQELKKRGIEFVVASGNQYYQLISFFPELKDEISFVAENGALVYEHGKQLFHGELTRHESRIVIGELLKDKQLNFVACGLKSAYVSEHAPESFVALMSKHYHRLQPVKDYQDIDDVLFKFSLNLPDQQIPFVVDALHTSLDGIMKPVTSGFGFIDLIIPGLHKANGISRLLKRWDLSPQNVVAIGDSDNDAEMLKMARYAFAMANAADNIKALSRYHTDDNNHQGALNVIQAVLDNAPPFNI</sequence>
<dbReference type="NCBIfam" id="TIGR01484">
    <property type="entry name" value="HAD-SF-IIB"/>
    <property type="match status" value="1"/>
</dbReference>
<evidence type="ECO:0000256" key="2">
    <source>
        <dbReference type="ARBA" id="ARBA00022801"/>
    </source>
</evidence>
<dbReference type="KEGG" id="cko:CKO_02292"/>
<dbReference type="SFLD" id="SFLDG01144">
    <property type="entry name" value="C2.B.4:_PGP_Like"/>
    <property type="match status" value="1"/>
</dbReference>
<dbReference type="Gene3D" id="3.40.50.1000">
    <property type="entry name" value="HAD superfamily/HAD-like"/>
    <property type="match status" value="1"/>
</dbReference>
<dbReference type="GO" id="GO:0016791">
    <property type="term" value="F:phosphatase activity"/>
    <property type="evidence" value="ECO:0007669"/>
    <property type="project" value="TreeGrafter"/>
</dbReference>
<keyword evidence="5" id="KW-1185">Reference proteome</keyword>
<keyword evidence="2" id="KW-0378">Hydrolase</keyword>
<reference evidence="4 5" key="1">
    <citation type="submission" date="2007-08" db="EMBL/GenBank/DDBJ databases">
        <authorList>
            <consortium name="The Citrobacter koseri Genome Sequencing Project"/>
            <person name="McClelland M."/>
            <person name="Sanderson E.K."/>
            <person name="Porwollik S."/>
            <person name="Spieth J."/>
            <person name="Clifton W.S."/>
            <person name="Latreille P."/>
            <person name="Courtney L."/>
            <person name="Wang C."/>
            <person name="Pepin K."/>
            <person name="Bhonagiri V."/>
            <person name="Nash W."/>
            <person name="Johnson M."/>
            <person name="Thiruvilangam P."/>
            <person name="Wilson R."/>
        </authorList>
    </citation>
    <scope>NUCLEOTIDE SEQUENCE [LARGE SCALE GENOMIC DNA]</scope>
    <source>
        <strain evidence="5">ATCC BAA-895 / CDC 4225-83 / SGSC4696</strain>
    </source>
</reference>
<dbReference type="STRING" id="290338.CKO_02292"/>
<dbReference type="InterPro" id="IPR036412">
    <property type="entry name" value="HAD-like_sf"/>
</dbReference>
<protein>
    <recommendedName>
        <fullName evidence="6">Hydrolase</fullName>
    </recommendedName>
</protein>
<dbReference type="HOGENOM" id="CLU_044146_5_0_6"/>